<dbReference type="Proteomes" id="UP000324222">
    <property type="component" value="Unassembled WGS sequence"/>
</dbReference>
<organism evidence="1 2">
    <name type="scientific">Portunus trituberculatus</name>
    <name type="common">Swimming crab</name>
    <name type="synonym">Neptunus trituberculatus</name>
    <dbReference type="NCBI Taxonomy" id="210409"/>
    <lineage>
        <taxon>Eukaryota</taxon>
        <taxon>Metazoa</taxon>
        <taxon>Ecdysozoa</taxon>
        <taxon>Arthropoda</taxon>
        <taxon>Crustacea</taxon>
        <taxon>Multicrustacea</taxon>
        <taxon>Malacostraca</taxon>
        <taxon>Eumalacostraca</taxon>
        <taxon>Eucarida</taxon>
        <taxon>Decapoda</taxon>
        <taxon>Pleocyemata</taxon>
        <taxon>Brachyura</taxon>
        <taxon>Eubrachyura</taxon>
        <taxon>Portunoidea</taxon>
        <taxon>Portunidae</taxon>
        <taxon>Portuninae</taxon>
        <taxon>Portunus</taxon>
    </lineage>
</organism>
<reference evidence="1 2" key="1">
    <citation type="submission" date="2019-05" db="EMBL/GenBank/DDBJ databases">
        <title>Another draft genome of Portunus trituberculatus and its Hox gene families provides insights of decapod evolution.</title>
        <authorList>
            <person name="Jeong J.-H."/>
            <person name="Song I."/>
            <person name="Kim S."/>
            <person name="Choi T."/>
            <person name="Kim D."/>
            <person name="Ryu S."/>
            <person name="Kim W."/>
        </authorList>
    </citation>
    <scope>NUCLEOTIDE SEQUENCE [LARGE SCALE GENOMIC DNA]</scope>
    <source>
        <tissue evidence="1">Muscle</tissue>
    </source>
</reference>
<dbReference type="AlphaFoldDB" id="A0A5B7H965"/>
<keyword evidence="2" id="KW-1185">Reference proteome</keyword>
<dbReference type="EMBL" id="VSRR010028255">
    <property type="protein sequence ID" value="MPC68710.1"/>
    <property type="molecule type" value="Genomic_DNA"/>
</dbReference>
<sequence>MTTRPQDLGNVLESWSHRPEPAIPGVFCEFLGELREGNKVTVHHTRQESNGARLGQLTKTTNAQDVIVA</sequence>
<evidence type="ECO:0000313" key="1">
    <source>
        <dbReference type="EMBL" id="MPC68710.1"/>
    </source>
</evidence>
<name>A0A5B7H965_PORTR</name>
<proteinExistence type="predicted"/>
<gene>
    <name evidence="1" type="ORF">E2C01_062914</name>
</gene>
<accession>A0A5B7H965</accession>
<protein>
    <submittedName>
        <fullName evidence="1">Uncharacterized protein</fullName>
    </submittedName>
</protein>
<evidence type="ECO:0000313" key="2">
    <source>
        <dbReference type="Proteomes" id="UP000324222"/>
    </source>
</evidence>
<comment type="caution">
    <text evidence="1">The sequence shown here is derived from an EMBL/GenBank/DDBJ whole genome shotgun (WGS) entry which is preliminary data.</text>
</comment>